<reference evidence="2 3" key="1">
    <citation type="submission" date="2019-04" db="EMBL/GenBank/DDBJ databases">
        <authorList>
            <consortium name="Pathogen Informatics"/>
        </authorList>
    </citation>
    <scope>NUCLEOTIDE SEQUENCE [LARGE SCALE GENOMIC DNA]</scope>
    <source>
        <strain evidence="2 3">NCTC9185</strain>
    </source>
</reference>
<name>A0A4U9CZV3_RAOTE</name>
<evidence type="ECO:0000313" key="2">
    <source>
        <dbReference type="EMBL" id="VTN11549.1"/>
    </source>
</evidence>
<dbReference type="EMBL" id="CABDVU010000001">
    <property type="protein sequence ID" value="VTN11549.1"/>
    <property type="molecule type" value="Genomic_DNA"/>
</dbReference>
<accession>A0A4U9CZV3</accession>
<sequence>MRRRRRSTRTSISKAFWGYNALSVGDLFKSTFQQINLLPGLYLPIFDGGRLNANLRSVRTASNILIKAVQPGRPRCRSRRGDKLQPAQRSQPAGGAPAAEGDRRHGHHPQRQRALSARLLSYYAAQEARRPAIAQRLMLLDIQAQRLSTDVTLIKALGGDYRSPLAEVSEK</sequence>
<gene>
    <name evidence="2" type="primary">mdtP_5</name>
    <name evidence="2" type="ORF">NCTC9185_03505</name>
</gene>
<feature type="region of interest" description="Disordered" evidence="1">
    <location>
        <begin position="70"/>
        <end position="111"/>
    </location>
</feature>
<evidence type="ECO:0000256" key="1">
    <source>
        <dbReference type="SAM" id="MobiDB-lite"/>
    </source>
</evidence>
<dbReference type="SUPFAM" id="SSF56954">
    <property type="entry name" value="Outer membrane efflux proteins (OEP)"/>
    <property type="match status" value="1"/>
</dbReference>
<dbReference type="AlphaFoldDB" id="A0A4U9CZV3"/>
<proteinExistence type="predicted"/>
<dbReference type="Gene3D" id="1.20.1600.10">
    <property type="entry name" value="Outer membrane efflux proteins (OEP)"/>
    <property type="match status" value="1"/>
</dbReference>
<dbReference type="Proteomes" id="UP000339249">
    <property type="component" value="Unassembled WGS sequence"/>
</dbReference>
<protein>
    <submittedName>
        <fullName evidence="2">Multidrug resistance outer membrane protein MdtP</fullName>
    </submittedName>
</protein>
<evidence type="ECO:0000313" key="3">
    <source>
        <dbReference type="Proteomes" id="UP000339249"/>
    </source>
</evidence>
<organism evidence="2 3">
    <name type="scientific">Raoultella terrigena</name>
    <name type="common">Klebsiella terrigena</name>
    <dbReference type="NCBI Taxonomy" id="577"/>
    <lineage>
        <taxon>Bacteria</taxon>
        <taxon>Pseudomonadati</taxon>
        <taxon>Pseudomonadota</taxon>
        <taxon>Gammaproteobacteria</taxon>
        <taxon>Enterobacterales</taxon>
        <taxon>Enterobacteriaceae</taxon>
        <taxon>Klebsiella/Raoultella group</taxon>
        <taxon>Raoultella</taxon>
    </lineage>
</organism>
<dbReference type="Gene3D" id="2.20.200.10">
    <property type="entry name" value="Outer membrane efflux proteins (OEP)"/>
    <property type="match status" value="1"/>
</dbReference>